<dbReference type="GO" id="GO:0005524">
    <property type="term" value="F:ATP binding"/>
    <property type="evidence" value="ECO:0007669"/>
    <property type="project" value="InterPro"/>
</dbReference>
<dbReference type="InterPro" id="IPR001650">
    <property type="entry name" value="Helicase_C-like"/>
</dbReference>
<dbReference type="SMART" id="SM00487">
    <property type="entry name" value="DEXDc"/>
    <property type="match status" value="1"/>
</dbReference>
<feature type="region of interest" description="Disordered" evidence="1">
    <location>
        <begin position="662"/>
        <end position="684"/>
    </location>
</feature>
<evidence type="ECO:0000256" key="1">
    <source>
        <dbReference type="SAM" id="MobiDB-lite"/>
    </source>
</evidence>
<feature type="domain" description="Helicase ATP-binding" evidence="2">
    <location>
        <begin position="20"/>
        <end position="199"/>
    </location>
</feature>
<dbReference type="Pfam" id="PF00271">
    <property type="entry name" value="Helicase_C"/>
    <property type="match status" value="1"/>
</dbReference>
<proteinExistence type="predicted"/>
<dbReference type="InterPro" id="IPR014001">
    <property type="entry name" value="Helicase_ATP-bd"/>
</dbReference>
<dbReference type="SUPFAM" id="SSF52540">
    <property type="entry name" value="P-loop containing nucleoside triphosphate hydrolases"/>
    <property type="match status" value="1"/>
</dbReference>
<dbReference type="OrthoDB" id="9758243at2"/>
<dbReference type="GO" id="GO:0003677">
    <property type="term" value="F:DNA binding"/>
    <property type="evidence" value="ECO:0007669"/>
    <property type="project" value="InterPro"/>
</dbReference>
<dbReference type="CDD" id="cd18785">
    <property type="entry name" value="SF2_C"/>
    <property type="match status" value="1"/>
</dbReference>
<dbReference type="PATRIC" id="fig|2041.4.peg.1206"/>
<organism evidence="3 4">
    <name type="scientific">Aeromicrobium erythreum</name>
    <dbReference type="NCBI Taxonomy" id="2041"/>
    <lineage>
        <taxon>Bacteria</taxon>
        <taxon>Bacillati</taxon>
        <taxon>Actinomycetota</taxon>
        <taxon>Actinomycetes</taxon>
        <taxon>Propionibacteriales</taxon>
        <taxon>Nocardioidaceae</taxon>
        <taxon>Aeromicrobium</taxon>
    </lineage>
</organism>
<protein>
    <recommendedName>
        <fullName evidence="2">Helicase ATP-binding domain-containing protein</fullName>
    </recommendedName>
</protein>
<name>A0A0U3T0H9_9ACTN</name>
<evidence type="ECO:0000313" key="3">
    <source>
        <dbReference type="EMBL" id="ALX04248.1"/>
    </source>
</evidence>
<dbReference type="GO" id="GO:0016787">
    <property type="term" value="F:hydrolase activity"/>
    <property type="evidence" value="ECO:0007669"/>
    <property type="project" value="InterPro"/>
</dbReference>
<dbReference type="InterPro" id="IPR050742">
    <property type="entry name" value="Helicase_Restrict-Modif_Enz"/>
</dbReference>
<sequence length="869" mass="93666">MTGPFALRRFQAEAFAAVEQARAAGRSRSWVSLPPGAGKTVLGTELVAGRLAAEGRRAVVLAPNTAIQAQWIATWARYGVGPASPERDLAADVTVLTYQAIATFSPDDEDDDAEASAGGSGPLVDRLHENGRALVAALREAGPLTVVLDECHHLLETWGALLREVLDPLEDVLVLGLTATPPGVLTRRQAEQVEELFGDLAYQASIPAAVREGDLAPFAELAWLVRPSAEEEAWLASSAVRFAELTTELLSPGYGSVPLLTWFDRRIGELPVPWTTFERDEPALATAVLRLVHADLLDLPRDAVLREQHRTDLTAEDWARLVDDWVRGCLARSDVDADRSVLEDLRRAMPGIGFRVTRRGVSGAGSPVDRVLSRSAGKMRAAAAVLQAERDALGERLRAVVVCDHERASPTSSLVLRDAPAEHGSALEVMDALLGGGFEPVLLTGRTVAAGDATARRLVEVLGRIAPDLELRTEPLEGAEDRLHRLVGPWTSRRWTPLVTRAFQDGHCDVLVGTRALLGEGWDAPRVSTLVDLSTASTTSAVTQTRGRALRTDPTWPDKVATTWSVVCVAPEHPGGDSDWRRFVRKHDGYFGVDDDGQVVSGVAHVDARFSPFVPPDPDLFDVVALDMTQRAGERDVVRARWRVGEPYRDEVRRAIRVRPDDVGRSDGAEPATMPAPEPPWARIGEDGVVSTGRSARLEPWDAAREAARDPGLAAHAWVVADAMSQGGLGGPGAVGVRAVVDATGTYRFELDADAATASTFVDLLEELLGPLVAPRWLVARHQAPPPTAGTGWRVLLGRARPVARTWYAVPTELARNVARRRAFEHAWARWFGPATVVASTSAAGEAALTSAYGTTPLDVVTLLRSSWS</sequence>
<dbReference type="InterPro" id="IPR006935">
    <property type="entry name" value="Helicase/UvrB_N"/>
</dbReference>
<reference evidence="3 4" key="1">
    <citation type="journal article" date="1991" name="Int. J. Syst. Bacteriol.">
        <title>Description of the erythromycin-producing bacterium Arthrobacter sp. strain NRRL B-3381 as Aeromicrobium erythreum gen. nov., sp. nov.</title>
        <authorList>
            <person name="Miller E.S."/>
            <person name="Woese C.R."/>
            <person name="Brenner S."/>
        </authorList>
    </citation>
    <scope>NUCLEOTIDE SEQUENCE [LARGE SCALE GENOMIC DNA]</scope>
    <source>
        <strain evidence="3 4">AR18</strain>
    </source>
</reference>
<dbReference type="Proteomes" id="UP000067689">
    <property type="component" value="Chromosome"/>
</dbReference>
<dbReference type="EMBL" id="CP011502">
    <property type="protein sequence ID" value="ALX04248.1"/>
    <property type="molecule type" value="Genomic_DNA"/>
</dbReference>
<dbReference type="PROSITE" id="PS51192">
    <property type="entry name" value="HELICASE_ATP_BIND_1"/>
    <property type="match status" value="1"/>
</dbReference>
<evidence type="ECO:0000313" key="4">
    <source>
        <dbReference type="Proteomes" id="UP000067689"/>
    </source>
</evidence>
<dbReference type="Pfam" id="PF04851">
    <property type="entry name" value="ResIII"/>
    <property type="match status" value="1"/>
</dbReference>
<dbReference type="GO" id="GO:0005829">
    <property type="term" value="C:cytosol"/>
    <property type="evidence" value="ECO:0007669"/>
    <property type="project" value="TreeGrafter"/>
</dbReference>
<evidence type="ECO:0000259" key="2">
    <source>
        <dbReference type="PROSITE" id="PS51192"/>
    </source>
</evidence>
<dbReference type="STRING" id="2041.AERYTH_05805"/>
<dbReference type="AlphaFoldDB" id="A0A0U3T0H9"/>
<accession>A0A0U3T0H9</accession>
<dbReference type="PANTHER" id="PTHR47396:SF1">
    <property type="entry name" value="ATP-DEPENDENT HELICASE IRC3-RELATED"/>
    <property type="match status" value="1"/>
</dbReference>
<keyword evidence="4" id="KW-1185">Reference proteome</keyword>
<dbReference type="KEGG" id="aer:AERYTH_05805"/>
<dbReference type="PANTHER" id="PTHR47396">
    <property type="entry name" value="TYPE I RESTRICTION ENZYME ECOKI R PROTEIN"/>
    <property type="match status" value="1"/>
</dbReference>
<gene>
    <name evidence="3" type="ORF">AERYTH_05805</name>
</gene>
<dbReference type="Gene3D" id="3.40.50.300">
    <property type="entry name" value="P-loop containing nucleotide triphosphate hydrolases"/>
    <property type="match status" value="2"/>
</dbReference>
<dbReference type="RefSeq" id="WP_067855828.1">
    <property type="nucleotide sequence ID" value="NZ_CP011502.1"/>
</dbReference>
<dbReference type="InterPro" id="IPR027417">
    <property type="entry name" value="P-loop_NTPase"/>
</dbReference>